<evidence type="ECO:0000256" key="12">
    <source>
        <dbReference type="ARBA" id="ARBA00022842"/>
    </source>
</evidence>
<keyword evidence="12 25" id="KW-0460">Magnesium</keyword>
<evidence type="ECO:0000256" key="11">
    <source>
        <dbReference type="ARBA" id="ARBA00022840"/>
    </source>
</evidence>
<dbReference type="SUPFAM" id="SSF56059">
    <property type="entry name" value="Glutathione synthetase ATP-binding domain-like"/>
    <property type="match status" value="1"/>
</dbReference>
<dbReference type="PANTHER" id="PTHR23132:SF25">
    <property type="entry name" value="D-ALANINE--D-ALANINE LIGASE A"/>
    <property type="match status" value="1"/>
</dbReference>
<comment type="cofactor">
    <cofactor evidence="25">
        <name>Mg(2+)</name>
        <dbReference type="ChEBI" id="CHEBI:18420"/>
    </cofactor>
    <cofactor evidence="25">
        <name>Mn(2+)</name>
        <dbReference type="ChEBI" id="CHEBI:29035"/>
    </cofactor>
    <text evidence="25">Binds 2 magnesium or manganese ions per subunit.</text>
</comment>
<dbReference type="PANTHER" id="PTHR23132">
    <property type="entry name" value="D-ALANINE--D-ALANINE LIGASE"/>
    <property type="match status" value="1"/>
</dbReference>
<comment type="subcellular location">
    <subcellularLocation>
        <location evidence="3 22">Cytoplasm</location>
    </subcellularLocation>
</comment>
<dbReference type="GO" id="GO:0008716">
    <property type="term" value="F:D-alanine-D-alanine ligase activity"/>
    <property type="evidence" value="ECO:0007669"/>
    <property type="project" value="UniProtKB-UniRule"/>
</dbReference>
<evidence type="ECO:0000256" key="2">
    <source>
        <dbReference type="ARBA" id="ARBA00003921"/>
    </source>
</evidence>
<keyword evidence="10 24" id="KW-0547">Nucleotide-binding</keyword>
<evidence type="ECO:0000256" key="22">
    <source>
        <dbReference type="HAMAP-Rule" id="MF_00047"/>
    </source>
</evidence>
<evidence type="ECO:0000256" key="17">
    <source>
        <dbReference type="ARBA" id="ARBA00047614"/>
    </source>
</evidence>
<dbReference type="GO" id="GO:0046872">
    <property type="term" value="F:metal ion binding"/>
    <property type="evidence" value="ECO:0007669"/>
    <property type="project" value="UniProtKB-KW"/>
</dbReference>
<dbReference type="GO" id="GO:0005829">
    <property type="term" value="C:cytosol"/>
    <property type="evidence" value="ECO:0007669"/>
    <property type="project" value="TreeGrafter"/>
</dbReference>
<comment type="pathway">
    <text evidence="18">Glycan biosynthesis.</text>
</comment>
<evidence type="ECO:0000313" key="28">
    <source>
        <dbReference type="EMBL" id="RAQ30437.1"/>
    </source>
</evidence>
<keyword evidence="7 22" id="KW-0963">Cytoplasm</keyword>
<dbReference type="NCBIfam" id="NF002528">
    <property type="entry name" value="PRK01966.1-4"/>
    <property type="match status" value="1"/>
</dbReference>
<dbReference type="RefSeq" id="WP_112331634.1">
    <property type="nucleotide sequence ID" value="NZ_JADPHD010000001.1"/>
</dbReference>
<feature type="binding site" evidence="25">
    <location>
        <position position="325"/>
    </location>
    <ligand>
        <name>Mg(2+)</name>
        <dbReference type="ChEBI" id="CHEBI:18420"/>
        <label>2</label>
    </ligand>
</feature>
<proteinExistence type="inferred from homology"/>
<dbReference type="Proteomes" id="UP000249377">
    <property type="component" value="Unassembled WGS sequence"/>
</dbReference>
<keyword evidence="14 22" id="KW-0573">Peptidoglycan synthesis</keyword>
<dbReference type="InterPro" id="IPR005905">
    <property type="entry name" value="D_ala_D_ala"/>
</dbReference>
<feature type="binding site" evidence="24">
    <location>
        <position position="147"/>
    </location>
    <ligand>
        <name>ATP</name>
        <dbReference type="ChEBI" id="CHEBI:30616"/>
    </ligand>
</feature>
<keyword evidence="9 25" id="KW-0479">Metal-binding</keyword>
<evidence type="ECO:0000256" key="20">
    <source>
        <dbReference type="ARBA" id="ARBA00076288"/>
    </source>
</evidence>
<feature type="binding site" evidence="24">
    <location>
        <begin position="230"/>
        <end position="237"/>
    </location>
    <ligand>
        <name>ATP</name>
        <dbReference type="ChEBI" id="CHEBI:30616"/>
    </ligand>
</feature>
<dbReference type="NCBIfam" id="NF002378">
    <property type="entry name" value="PRK01372.1"/>
    <property type="match status" value="1"/>
</dbReference>
<dbReference type="FunFam" id="3.30.470.20:FF:000008">
    <property type="entry name" value="D-alanine--D-alanine ligase"/>
    <property type="match status" value="1"/>
</dbReference>
<reference evidence="28 29" key="1">
    <citation type="submission" date="2018-06" db="EMBL/GenBank/DDBJ databases">
        <title>Noncontiguous genome sequence of Ruminococcaceae bacterium ASD2818.</title>
        <authorList>
            <person name="Chaplin A.V."/>
            <person name="Sokolova S.R."/>
            <person name="Kochetkova T.O."/>
            <person name="Goltsov A.Y."/>
            <person name="Trofimov D.Y."/>
            <person name="Efimov B.A."/>
        </authorList>
    </citation>
    <scope>NUCLEOTIDE SEQUENCE [LARGE SCALE GENOMIC DNA]</scope>
    <source>
        <strain evidence="28 29">ASD2818</strain>
    </source>
</reference>
<comment type="caution">
    <text evidence="28">The sequence shown here is derived from an EMBL/GenBank/DDBJ whole genome shotgun (WGS) entry which is preliminary data.</text>
</comment>
<evidence type="ECO:0000256" key="8">
    <source>
        <dbReference type="ARBA" id="ARBA00022598"/>
    </source>
</evidence>
<keyword evidence="8 22" id="KW-0436">Ligase</keyword>
<dbReference type="InterPro" id="IPR000291">
    <property type="entry name" value="D-Ala_lig_Van_CS"/>
</dbReference>
<comment type="catalytic activity">
    <reaction evidence="17 22">
        <text>2 D-alanine + ATP = D-alanyl-D-alanine + ADP + phosphate + H(+)</text>
        <dbReference type="Rhea" id="RHEA:11224"/>
        <dbReference type="ChEBI" id="CHEBI:15378"/>
        <dbReference type="ChEBI" id="CHEBI:30616"/>
        <dbReference type="ChEBI" id="CHEBI:43474"/>
        <dbReference type="ChEBI" id="CHEBI:57416"/>
        <dbReference type="ChEBI" id="CHEBI:57822"/>
        <dbReference type="ChEBI" id="CHEBI:456216"/>
        <dbReference type="EC" id="6.3.2.4"/>
    </reaction>
</comment>
<dbReference type="GO" id="GO:0071555">
    <property type="term" value="P:cell wall organization"/>
    <property type="evidence" value="ECO:0007669"/>
    <property type="project" value="UniProtKB-KW"/>
</dbReference>
<evidence type="ECO:0000256" key="10">
    <source>
        <dbReference type="ARBA" id="ARBA00022741"/>
    </source>
</evidence>
<feature type="binding site" evidence="24">
    <location>
        <begin position="200"/>
        <end position="201"/>
    </location>
    <ligand>
        <name>ATP</name>
        <dbReference type="ChEBI" id="CHEBI:30616"/>
    </ligand>
</feature>
<evidence type="ECO:0000256" key="26">
    <source>
        <dbReference type="PROSITE-ProRule" id="PRU00409"/>
    </source>
</evidence>
<keyword evidence="11 26" id="KW-0067">ATP-binding</keyword>
<protein>
    <recommendedName>
        <fullName evidence="19 22">D-alanine--D-alanine ligase</fullName>
        <ecNumber evidence="6 22">6.3.2.4</ecNumber>
    </recommendedName>
    <alternativeName>
        <fullName evidence="21 22">D-Ala-D-Ala ligase</fullName>
    </alternativeName>
    <alternativeName>
        <fullName evidence="20 22">D-alanylalanine synthetase</fullName>
    </alternativeName>
</protein>
<dbReference type="Gene3D" id="3.30.1490.20">
    <property type="entry name" value="ATP-grasp fold, A domain"/>
    <property type="match status" value="1"/>
</dbReference>
<feature type="active site" evidence="23">
    <location>
        <position position="200"/>
    </location>
</feature>
<dbReference type="PIRSF" id="PIRSF039102">
    <property type="entry name" value="Ddl/VanB"/>
    <property type="match status" value="1"/>
</dbReference>
<dbReference type="FunFam" id="3.30.1490.20:FF:000007">
    <property type="entry name" value="D-alanine--D-alanine ligase"/>
    <property type="match status" value="1"/>
</dbReference>
<dbReference type="Pfam" id="PF07478">
    <property type="entry name" value="Dala_Dala_lig_C"/>
    <property type="match status" value="1"/>
</dbReference>
<evidence type="ECO:0000256" key="6">
    <source>
        <dbReference type="ARBA" id="ARBA00012216"/>
    </source>
</evidence>
<feature type="binding site" evidence="24">
    <location>
        <begin position="322"/>
        <end position="323"/>
    </location>
    <ligand>
        <name>ATP</name>
        <dbReference type="ChEBI" id="CHEBI:30616"/>
    </ligand>
</feature>
<evidence type="ECO:0000256" key="16">
    <source>
        <dbReference type="ARBA" id="ARBA00023316"/>
    </source>
</evidence>
<dbReference type="GO" id="GO:0005524">
    <property type="term" value="F:ATP binding"/>
    <property type="evidence" value="ECO:0007669"/>
    <property type="project" value="UniProtKB-UniRule"/>
</dbReference>
<organism evidence="28 29">
    <name type="scientific">Hydrogeniiclostridium mannosilyticum</name>
    <dbReference type="NCBI Taxonomy" id="2764322"/>
    <lineage>
        <taxon>Bacteria</taxon>
        <taxon>Bacillati</taxon>
        <taxon>Bacillota</taxon>
        <taxon>Clostridia</taxon>
        <taxon>Eubacteriales</taxon>
        <taxon>Acutalibacteraceae</taxon>
        <taxon>Hydrogeniiclostridium</taxon>
    </lineage>
</organism>
<keyword evidence="16 22" id="KW-0961">Cell wall biogenesis/degradation</keyword>
<dbReference type="InterPro" id="IPR011095">
    <property type="entry name" value="Dala_Dala_lig_C"/>
</dbReference>
<comment type="function">
    <text evidence="2 22">Cell wall formation.</text>
</comment>
<evidence type="ECO:0000256" key="14">
    <source>
        <dbReference type="ARBA" id="ARBA00022984"/>
    </source>
</evidence>
<dbReference type="HAMAP" id="MF_00047">
    <property type="entry name" value="Dala_Dala_lig"/>
    <property type="match status" value="1"/>
</dbReference>
<dbReference type="GO" id="GO:0008360">
    <property type="term" value="P:regulation of cell shape"/>
    <property type="evidence" value="ECO:0007669"/>
    <property type="project" value="UniProtKB-KW"/>
</dbReference>
<comment type="cofactor">
    <cofactor evidence="1">
        <name>Mn(2+)</name>
        <dbReference type="ChEBI" id="CHEBI:29035"/>
    </cofactor>
</comment>
<evidence type="ECO:0000256" key="25">
    <source>
        <dbReference type="PIRSR" id="PIRSR039102-3"/>
    </source>
</evidence>
<evidence type="ECO:0000256" key="19">
    <source>
        <dbReference type="ARBA" id="ARBA00068427"/>
    </source>
</evidence>
<evidence type="ECO:0000256" key="15">
    <source>
        <dbReference type="ARBA" id="ARBA00023211"/>
    </source>
</evidence>
<dbReference type="Pfam" id="PF01820">
    <property type="entry name" value="Dala_Dala_lig_N"/>
    <property type="match status" value="1"/>
</dbReference>
<accession>A0A328UF58</accession>
<dbReference type="PROSITE" id="PS00843">
    <property type="entry name" value="DALA_DALA_LIGASE_1"/>
    <property type="match status" value="1"/>
</dbReference>
<evidence type="ECO:0000256" key="9">
    <source>
        <dbReference type="ARBA" id="ARBA00022723"/>
    </source>
</evidence>
<evidence type="ECO:0000256" key="18">
    <source>
        <dbReference type="ARBA" id="ARBA00060592"/>
    </source>
</evidence>
<evidence type="ECO:0000256" key="1">
    <source>
        <dbReference type="ARBA" id="ARBA00001936"/>
    </source>
</evidence>
<keyword evidence="29" id="KW-1185">Reference proteome</keyword>
<dbReference type="InterPro" id="IPR016185">
    <property type="entry name" value="PreATP-grasp_dom_sf"/>
</dbReference>
<dbReference type="AlphaFoldDB" id="A0A328UF58"/>
<dbReference type="GO" id="GO:0009252">
    <property type="term" value="P:peptidoglycan biosynthetic process"/>
    <property type="evidence" value="ECO:0007669"/>
    <property type="project" value="UniProtKB-UniRule"/>
</dbReference>
<evidence type="ECO:0000256" key="24">
    <source>
        <dbReference type="PIRSR" id="PIRSR039102-2"/>
    </source>
</evidence>
<dbReference type="Gene3D" id="3.40.50.20">
    <property type="match status" value="1"/>
</dbReference>
<evidence type="ECO:0000256" key="4">
    <source>
        <dbReference type="ARBA" id="ARBA00004752"/>
    </source>
</evidence>
<dbReference type="InterPro" id="IPR011761">
    <property type="entry name" value="ATP-grasp"/>
</dbReference>
<feature type="active site" evidence="23">
    <location>
        <position position="15"/>
    </location>
</feature>
<feature type="binding site" evidence="24">
    <location>
        <begin position="192"/>
        <end position="194"/>
    </location>
    <ligand>
        <name>ATP</name>
        <dbReference type="ChEBI" id="CHEBI:30616"/>
    </ligand>
</feature>
<dbReference type="NCBIfam" id="TIGR01205">
    <property type="entry name" value="D_ala_D_alaTIGR"/>
    <property type="match status" value="1"/>
</dbReference>
<evidence type="ECO:0000259" key="27">
    <source>
        <dbReference type="PROSITE" id="PS50975"/>
    </source>
</evidence>
<feature type="binding site" evidence="25">
    <location>
        <position position="323"/>
    </location>
    <ligand>
        <name>Mg(2+)</name>
        <dbReference type="ChEBI" id="CHEBI:18420"/>
        <label>1</label>
    </ligand>
</feature>
<keyword evidence="15 25" id="KW-0464">Manganese</keyword>
<name>A0A328UF58_9FIRM</name>
<sequence length="366" mass="39560">MKKRVAVLFGGCSSEHEVSLLSASAILRNLSSERYEVLRVGITKEGAWYLTPATPDQIASGEWASLAGNRTAFLSPDRSFHGIIAAAEDNRCEEPATVSMQCLPVDVVFPVLHGKNGEDGTIQGLLDLAGIPYVGCGTLASAMCMDKAVTHTILRSAGIHQADYLWFYISSYERDPGTIRGKVRDRLGYPVFVKPANAGSSVGVSKVRCEEELDAAIKRAAHEDGKVVVEEAIAGQEVECAVLGNASPEATIVGEISSSADFYDYDDKYVNGTSRLYIPARVSKEVSNQIRETAARAYRMLGCTGLARVDFFVRNGEEVILNELNTMPGFTSISMYPKLWEAVGKSFSTLADDLIALAFERHGTGA</sequence>
<feature type="binding site" evidence="25">
    <location>
        <position position="310"/>
    </location>
    <ligand>
        <name>Mg(2+)</name>
        <dbReference type="ChEBI" id="CHEBI:18420"/>
        <label>1</label>
    </ligand>
</feature>
<dbReference type="EC" id="6.3.2.4" evidence="6 22"/>
<evidence type="ECO:0000256" key="3">
    <source>
        <dbReference type="ARBA" id="ARBA00004496"/>
    </source>
</evidence>
<comment type="similarity">
    <text evidence="5 22">Belongs to the D-alanine--D-alanine ligase family.</text>
</comment>
<evidence type="ECO:0000256" key="23">
    <source>
        <dbReference type="PIRSR" id="PIRSR039102-1"/>
    </source>
</evidence>
<feature type="active site" evidence="23">
    <location>
        <position position="334"/>
    </location>
</feature>
<evidence type="ECO:0000313" key="29">
    <source>
        <dbReference type="Proteomes" id="UP000249377"/>
    </source>
</evidence>
<feature type="domain" description="ATP-grasp" evidence="27">
    <location>
        <begin position="151"/>
        <end position="356"/>
    </location>
</feature>
<evidence type="ECO:0000256" key="21">
    <source>
        <dbReference type="ARBA" id="ARBA00077154"/>
    </source>
</evidence>
<dbReference type="InterPro" id="IPR013815">
    <property type="entry name" value="ATP_grasp_subdomain_1"/>
</dbReference>
<dbReference type="PROSITE" id="PS50975">
    <property type="entry name" value="ATP_GRASP"/>
    <property type="match status" value="1"/>
</dbReference>
<dbReference type="Gene3D" id="3.30.470.20">
    <property type="entry name" value="ATP-grasp fold, B domain"/>
    <property type="match status" value="1"/>
</dbReference>
<dbReference type="InterPro" id="IPR011127">
    <property type="entry name" value="Dala_Dala_lig_N"/>
</dbReference>
<keyword evidence="13 22" id="KW-0133">Cell shape</keyword>
<evidence type="ECO:0000256" key="13">
    <source>
        <dbReference type="ARBA" id="ARBA00022960"/>
    </source>
</evidence>
<dbReference type="PROSITE" id="PS00844">
    <property type="entry name" value="DALA_DALA_LIGASE_2"/>
    <property type="match status" value="1"/>
</dbReference>
<evidence type="ECO:0000256" key="5">
    <source>
        <dbReference type="ARBA" id="ARBA00010871"/>
    </source>
</evidence>
<gene>
    <name evidence="22" type="primary">ddl</name>
    <name evidence="28" type="ORF">DPQ25_02740</name>
</gene>
<dbReference type="SUPFAM" id="SSF52440">
    <property type="entry name" value="PreATP-grasp domain"/>
    <property type="match status" value="1"/>
</dbReference>
<dbReference type="EMBL" id="QLYR01000001">
    <property type="protein sequence ID" value="RAQ30437.1"/>
    <property type="molecule type" value="Genomic_DNA"/>
</dbReference>
<dbReference type="UniPathway" id="UPA00219"/>
<evidence type="ECO:0000256" key="7">
    <source>
        <dbReference type="ARBA" id="ARBA00022490"/>
    </source>
</evidence>
<feature type="binding site" evidence="25">
    <location>
        <position position="323"/>
    </location>
    <ligand>
        <name>Mg(2+)</name>
        <dbReference type="ChEBI" id="CHEBI:18420"/>
        <label>2</label>
    </ligand>
</feature>
<comment type="pathway">
    <text evidence="4 22">Cell wall biogenesis; peptidoglycan biosynthesis.</text>
</comment>